<dbReference type="InterPro" id="IPR011060">
    <property type="entry name" value="RibuloseP-bd_barrel"/>
</dbReference>
<dbReference type="GO" id="GO:0019262">
    <property type="term" value="P:N-acetylneuraminate catabolic process"/>
    <property type="evidence" value="ECO:0007669"/>
    <property type="project" value="UniProtKB-UniRule"/>
</dbReference>
<dbReference type="EMBL" id="JMEE01000007">
    <property type="protein sequence ID" value="RWR02821.1"/>
    <property type="molecule type" value="Genomic_DNA"/>
</dbReference>
<comment type="similarity">
    <text evidence="6">Belongs to the NanE family.</text>
</comment>
<dbReference type="GO" id="GO:0005975">
    <property type="term" value="P:carbohydrate metabolic process"/>
    <property type="evidence" value="ECO:0007669"/>
    <property type="project" value="UniProtKB-UniRule"/>
</dbReference>
<dbReference type="RefSeq" id="WP_128176090.1">
    <property type="nucleotide sequence ID" value="NZ_CP071409.1"/>
</dbReference>
<evidence type="ECO:0000256" key="2">
    <source>
        <dbReference type="ARBA" id="ARBA00002147"/>
    </source>
</evidence>
<protein>
    <recommendedName>
        <fullName evidence="6">Putative N-acetylmannosamine-6-phosphate 2-epimerase</fullName>
        <ecNumber evidence="6">5.1.3.9</ecNumber>
    </recommendedName>
    <alternativeName>
        <fullName evidence="6">ManNAc-6-P epimerase</fullName>
    </alternativeName>
</protein>
<dbReference type="GO" id="GO:0047465">
    <property type="term" value="F:N-acylglucosamine-6-phosphate 2-epimerase activity"/>
    <property type="evidence" value="ECO:0007669"/>
    <property type="project" value="UniProtKB-EC"/>
</dbReference>
<evidence type="ECO:0000256" key="1">
    <source>
        <dbReference type="ARBA" id="ARBA00000056"/>
    </source>
</evidence>
<name>A0A443IFK7_9GAMM</name>
<dbReference type="AlphaFoldDB" id="A0A443IFK7"/>
<comment type="function">
    <text evidence="2 6">Converts N-acetylmannosamine-6-phosphate (ManNAc-6-P) to N-acetylglucosamine-6-phosphate (GlcNAc-6-P).</text>
</comment>
<dbReference type="NCBIfam" id="NF002231">
    <property type="entry name" value="PRK01130.1"/>
    <property type="match status" value="1"/>
</dbReference>
<dbReference type="PANTHER" id="PTHR36204:SF1">
    <property type="entry name" value="N-ACETYLMANNOSAMINE-6-PHOSPHATE 2-EPIMERASE-RELATED"/>
    <property type="match status" value="1"/>
</dbReference>
<evidence type="ECO:0000256" key="3">
    <source>
        <dbReference type="ARBA" id="ARBA00005081"/>
    </source>
</evidence>
<evidence type="ECO:0000256" key="4">
    <source>
        <dbReference type="ARBA" id="ARBA00023235"/>
    </source>
</evidence>
<dbReference type="HAMAP" id="MF_01235">
    <property type="entry name" value="ManNAc6P_epimer"/>
    <property type="match status" value="1"/>
</dbReference>
<dbReference type="PANTHER" id="PTHR36204">
    <property type="entry name" value="N-ACETYLMANNOSAMINE-6-PHOSPHATE 2-EPIMERASE-RELATED"/>
    <property type="match status" value="1"/>
</dbReference>
<gene>
    <name evidence="6" type="primary">nanE</name>
    <name evidence="7" type="ORF">ED28_05725</name>
</gene>
<comment type="caution">
    <text evidence="7">The sequence shown here is derived from an EMBL/GenBank/DDBJ whole genome shotgun (WGS) entry which is preliminary data.</text>
</comment>
<comment type="catalytic activity">
    <reaction evidence="1 6">
        <text>an N-acyl-D-glucosamine 6-phosphate = an N-acyl-D-mannosamine 6-phosphate</text>
        <dbReference type="Rhea" id="RHEA:23932"/>
        <dbReference type="ChEBI" id="CHEBI:57599"/>
        <dbReference type="ChEBI" id="CHEBI:57666"/>
        <dbReference type="EC" id="5.1.3.9"/>
    </reaction>
</comment>
<dbReference type="Proteomes" id="UP000288794">
    <property type="component" value="Unassembled WGS sequence"/>
</dbReference>
<dbReference type="InterPro" id="IPR007260">
    <property type="entry name" value="NanE"/>
</dbReference>
<evidence type="ECO:0000256" key="5">
    <source>
        <dbReference type="ARBA" id="ARBA00023277"/>
    </source>
</evidence>
<evidence type="ECO:0000313" key="8">
    <source>
        <dbReference type="Proteomes" id="UP000288794"/>
    </source>
</evidence>
<dbReference type="SUPFAM" id="SSF51366">
    <property type="entry name" value="Ribulose-phoshate binding barrel"/>
    <property type="match status" value="1"/>
</dbReference>
<accession>A0A443IFK7</accession>
<keyword evidence="8" id="KW-1185">Reference proteome</keyword>
<dbReference type="Gene3D" id="3.20.20.70">
    <property type="entry name" value="Aldolase class I"/>
    <property type="match status" value="1"/>
</dbReference>
<evidence type="ECO:0000313" key="7">
    <source>
        <dbReference type="EMBL" id="RWR02821.1"/>
    </source>
</evidence>
<dbReference type="GO" id="GO:0005829">
    <property type="term" value="C:cytosol"/>
    <property type="evidence" value="ECO:0007669"/>
    <property type="project" value="TreeGrafter"/>
</dbReference>
<sequence>MKSSMLSLIQGKLIVSCQALENEPLHSPFIMSRMAVAAVKGGAAAIRANSLLDVQKIMDTVDLPVIAILKRDYPGSDVFITATLKEVDELMIANPQMIAMDATSHTRPGELQLPELVATIRERYPDLLLMADIATVEEAFHASELGFDCIGTTLHGYTSESKGLSLADNDYQFLRDVLSNVDVPVIAEGNVETPEMAAHCLRLGAHAVVVGGAITRPQQITRRFVNAMATPPA</sequence>
<dbReference type="FunFam" id="3.20.20.70:FF:000035">
    <property type="entry name" value="Putative N-acetylmannosamine-6-phosphate 2-epimerase"/>
    <property type="match status" value="1"/>
</dbReference>
<reference evidence="7 8" key="1">
    <citation type="submission" date="2014-04" db="EMBL/GenBank/DDBJ databases">
        <title>Draft genome sequence of Pantoea beijingensis strain LMG 27579, an emerging pathogen to Pleurotus eryngii with potential industrial application.</title>
        <authorList>
            <person name="Xu F."/>
            <person name="Liu Y."/>
            <person name="Wang S."/>
            <person name="Yin Y."/>
            <person name="Ma Y."/>
            <person name="Zhao S."/>
            <person name="Rong C."/>
        </authorList>
    </citation>
    <scope>NUCLEOTIDE SEQUENCE [LARGE SCALE GENOMIC DNA]</scope>
    <source>
        <strain evidence="7 8">LMG 27579</strain>
    </source>
</reference>
<comment type="pathway">
    <text evidence="3 6">Amino-sugar metabolism; N-acetylneuraminate degradation; D-fructose 6-phosphate from N-acetylneuraminate: step 3/5.</text>
</comment>
<evidence type="ECO:0000256" key="6">
    <source>
        <dbReference type="HAMAP-Rule" id="MF_01235"/>
    </source>
</evidence>
<proteinExistence type="inferred from homology"/>
<organism evidence="7 8">
    <name type="scientific">[Pantoea] beijingensis</name>
    <dbReference type="NCBI Taxonomy" id="1324864"/>
    <lineage>
        <taxon>Bacteria</taxon>
        <taxon>Pseudomonadati</taxon>
        <taxon>Pseudomonadota</taxon>
        <taxon>Gammaproteobacteria</taxon>
        <taxon>Enterobacterales</taxon>
        <taxon>Erwiniaceae</taxon>
        <taxon>Erwinia</taxon>
    </lineage>
</organism>
<dbReference type="EC" id="5.1.3.9" evidence="6"/>
<dbReference type="GO" id="GO:0006053">
    <property type="term" value="P:N-acetylmannosamine catabolic process"/>
    <property type="evidence" value="ECO:0007669"/>
    <property type="project" value="TreeGrafter"/>
</dbReference>
<keyword evidence="4 6" id="KW-0413">Isomerase</keyword>
<dbReference type="UniPathway" id="UPA00629">
    <property type="reaction ID" value="UER00682"/>
</dbReference>
<dbReference type="CDD" id="cd04729">
    <property type="entry name" value="NanE"/>
    <property type="match status" value="1"/>
</dbReference>
<dbReference type="InterPro" id="IPR013785">
    <property type="entry name" value="Aldolase_TIM"/>
</dbReference>
<keyword evidence="5 6" id="KW-0119">Carbohydrate metabolism</keyword>
<dbReference type="Pfam" id="PF04131">
    <property type="entry name" value="NanE"/>
    <property type="match status" value="1"/>
</dbReference>